<gene>
    <name evidence="2" type="ORF">M0R45_010731</name>
</gene>
<protein>
    <submittedName>
        <fullName evidence="2">Uncharacterized protein</fullName>
    </submittedName>
</protein>
<evidence type="ECO:0000313" key="2">
    <source>
        <dbReference type="EMBL" id="KAK9945206.1"/>
    </source>
</evidence>
<dbReference type="Proteomes" id="UP001457282">
    <property type="component" value="Unassembled WGS sequence"/>
</dbReference>
<evidence type="ECO:0000313" key="3">
    <source>
        <dbReference type="Proteomes" id="UP001457282"/>
    </source>
</evidence>
<proteinExistence type="predicted"/>
<sequence length="238" mass="26694">MEVLMFFRSQCPLDLHPRTFIVMVIDFNIRSIWSTNVDSIPNQHTDMSIKRLVLLSQMIDHALVQQTSMPNSTDRNTMTGDLTPNPDRKLSLRRGELVKGRSIRVDDMARSYWRGVISRLTLSLHEGALYEEDSVSSNDEPLPDVLPPQLADTPGLLLRSLGLAPPRPPATTASSSENPKARARGGSAKKKESTGQNPKSAETEATAPPRKRRKPAPDPKKWVALAYSEKKKDEYIYY</sequence>
<evidence type="ECO:0000256" key="1">
    <source>
        <dbReference type="SAM" id="MobiDB-lite"/>
    </source>
</evidence>
<feature type="region of interest" description="Disordered" evidence="1">
    <location>
        <begin position="159"/>
        <end position="222"/>
    </location>
</feature>
<accession>A0AAW1YA92</accession>
<organism evidence="2 3">
    <name type="scientific">Rubus argutus</name>
    <name type="common">Southern blackberry</name>
    <dbReference type="NCBI Taxonomy" id="59490"/>
    <lineage>
        <taxon>Eukaryota</taxon>
        <taxon>Viridiplantae</taxon>
        <taxon>Streptophyta</taxon>
        <taxon>Embryophyta</taxon>
        <taxon>Tracheophyta</taxon>
        <taxon>Spermatophyta</taxon>
        <taxon>Magnoliopsida</taxon>
        <taxon>eudicotyledons</taxon>
        <taxon>Gunneridae</taxon>
        <taxon>Pentapetalae</taxon>
        <taxon>rosids</taxon>
        <taxon>fabids</taxon>
        <taxon>Rosales</taxon>
        <taxon>Rosaceae</taxon>
        <taxon>Rosoideae</taxon>
        <taxon>Rosoideae incertae sedis</taxon>
        <taxon>Rubus</taxon>
    </lineage>
</organism>
<dbReference type="EMBL" id="JBEDUW010000002">
    <property type="protein sequence ID" value="KAK9945206.1"/>
    <property type="molecule type" value="Genomic_DNA"/>
</dbReference>
<keyword evidence="3" id="KW-1185">Reference proteome</keyword>
<dbReference type="AlphaFoldDB" id="A0AAW1YA92"/>
<comment type="caution">
    <text evidence="2">The sequence shown here is derived from an EMBL/GenBank/DDBJ whole genome shotgun (WGS) entry which is preliminary data.</text>
</comment>
<name>A0AAW1YA92_RUBAR</name>
<reference evidence="2 3" key="1">
    <citation type="journal article" date="2023" name="G3 (Bethesda)">
        <title>A chromosome-length genome assembly and annotation of blackberry (Rubus argutus, cv. 'Hillquist').</title>
        <authorList>
            <person name="Bruna T."/>
            <person name="Aryal R."/>
            <person name="Dudchenko O."/>
            <person name="Sargent D.J."/>
            <person name="Mead D."/>
            <person name="Buti M."/>
            <person name="Cavallini A."/>
            <person name="Hytonen T."/>
            <person name="Andres J."/>
            <person name="Pham M."/>
            <person name="Weisz D."/>
            <person name="Mascagni F."/>
            <person name="Usai G."/>
            <person name="Natali L."/>
            <person name="Bassil N."/>
            <person name="Fernandez G.E."/>
            <person name="Lomsadze A."/>
            <person name="Armour M."/>
            <person name="Olukolu B."/>
            <person name="Poorten T."/>
            <person name="Britton C."/>
            <person name="Davik J."/>
            <person name="Ashrafi H."/>
            <person name="Aiden E.L."/>
            <person name="Borodovsky M."/>
            <person name="Worthington M."/>
        </authorList>
    </citation>
    <scope>NUCLEOTIDE SEQUENCE [LARGE SCALE GENOMIC DNA]</scope>
    <source>
        <strain evidence="2">PI 553951</strain>
    </source>
</reference>